<feature type="transmembrane region" description="Helical" evidence="8">
    <location>
        <begin position="376"/>
        <end position="409"/>
    </location>
</feature>
<dbReference type="Ensembl" id="ENSCSAVT00000009392.1">
    <property type="protein sequence ID" value="ENSCSAVP00000009275.1"/>
    <property type="gene ID" value="ENSCSAVG00000005469.1"/>
</dbReference>
<dbReference type="GO" id="GO:0006865">
    <property type="term" value="P:amino acid transport"/>
    <property type="evidence" value="ECO:0007669"/>
    <property type="project" value="TreeGrafter"/>
</dbReference>
<feature type="transmembrane region" description="Helical" evidence="8">
    <location>
        <begin position="236"/>
        <end position="256"/>
    </location>
</feature>
<dbReference type="Pfam" id="PF00209">
    <property type="entry name" value="SNF"/>
    <property type="match status" value="1"/>
</dbReference>
<evidence type="ECO:0000256" key="8">
    <source>
        <dbReference type="SAM" id="Phobius"/>
    </source>
</evidence>
<accession>H2YVB5</accession>
<feature type="binding site" evidence="6">
    <location>
        <position position="24"/>
    </location>
    <ligand>
        <name>Na(+)</name>
        <dbReference type="ChEBI" id="CHEBI:29101"/>
        <label>1</label>
    </ligand>
</feature>
<feature type="transmembrane region" description="Helical" evidence="8">
    <location>
        <begin position="497"/>
        <end position="514"/>
    </location>
</feature>
<dbReference type="OMA" id="NWPLILC"/>
<dbReference type="GO" id="GO:0005886">
    <property type="term" value="C:plasma membrane"/>
    <property type="evidence" value="ECO:0007669"/>
    <property type="project" value="TreeGrafter"/>
</dbReference>
<feature type="transmembrane region" description="Helical" evidence="8">
    <location>
        <begin position="15"/>
        <end position="33"/>
    </location>
</feature>
<dbReference type="PRINTS" id="PR00176">
    <property type="entry name" value="NANEUSMPORT"/>
</dbReference>
<reference evidence="9" key="3">
    <citation type="submission" date="2025-09" db="UniProtKB">
        <authorList>
            <consortium name="Ensembl"/>
        </authorList>
    </citation>
    <scope>IDENTIFICATION</scope>
</reference>
<dbReference type="PROSITE" id="PS50267">
    <property type="entry name" value="NA_NEUROTRAN_SYMP_3"/>
    <property type="match status" value="1"/>
</dbReference>
<keyword evidence="3 7" id="KW-0812">Transmembrane</keyword>
<name>H2YVB5_CIOSA</name>
<feature type="transmembrane region" description="Helical" evidence="8">
    <location>
        <begin position="452"/>
        <end position="476"/>
    </location>
</feature>
<evidence type="ECO:0000313" key="10">
    <source>
        <dbReference type="Proteomes" id="UP000007875"/>
    </source>
</evidence>
<keyword evidence="4 8" id="KW-1133">Transmembrane helix</keyword>
<dbReference type="InterPro" id="IPR000175">
    <property type="entry name" value="Na/ntran_symport"/>
</dbReference>
<keyword evidence="2 7" id="KW-0813">Transport</keyword>
<keyword evidence="7" id="KW-0769">Symport</keyword>
<evidence type="ECO:0000256" key="7">
    <source>
        <dbReference type="RuleBase" id="RU003732"/>
    </source>
</evidence>
<dbReference type="GeneTree" id="ENSGT00940000165957"/>
<reference evidence="9" key="2">
    <citation type="submission" date="2025-08" db="UniProtKB">
        <authorList>
            <consortium name="Ensembl"/>
        </authorList>
    </citation>
    <scope>IDENTIFICATION</scope>
</reference>
<reference evidence="10" key="1">
    <citation type="submission" date="2003-08" db="EMBL/GenBank/DDBJ databases">
        <authorList>
            <person name="Birren B."/>
            <person name="Nusbaum C."/>
            <person name="Abebe A."/>
            <person name="Abouelleil A."/>
            <person name="Adekoya E."/>
            <person name="Ait-zahra M."/>
            <person name="Allen N."/>
            <person name="Allen T."/>
            <person name="An P."/>
            <person name="Anderson M."/>
            <person name="Anderson S."/>
            <person name="Arachchi H."/>
            <person name="Armbruster J."/>
            <person name="Bachantsang P."/>
            <person name="Baldwin J."/>
            <person name="Barry A."/>
            <person name="Bayul T."/>
            <person name="Blitshsteyn B."/>
            <person name="Bloom T."/>
            <person name="Blye J."/>
            <person name="Boguslavskiy L."/>
            <person name="Borowsky M."/>
            <person name="Boukhgalter B."/>
            <person name="Brunache A."/>
            <person name="Butler J."/>
            <person name="Calixte N."/>
            <person name="Calvo S."/>
            <person name="Camarata J."/>
            <person name="Campo K."/>
            <person name="Chang J."/>
            <person name="Cheshatsang Y."/>
            <person name="Citroen M."/>
            <person name="Collymore A."/>
            <person name="Considine T."/>
            <person name="Cook A."/>
            <person name="Cooke P."/>
            <person name="Corum B."/>
            <person name="Cuomo C."/>
            <person name="David R."/>
            <person name="Dawoe T."/>
            <person name="Degray S."/>
            <person name="Dodge S."/>
            <person name="Dooley K."/>
            <person name="Dorje P."/>
            <person name="Dorjee K."/>
            <person name="Dorris L."/>
            <person name="Duffey N."/>
            <person name="Dupes A."/>
            <person name="Elkins T."/>
            <person name="Engels R."/>
            <person name="Erickson J."/>
            <person name="Farina A."/>
            <person name="Faro S."/>
            <person name="Ferreira P."/>
            <person name="Fischer H."/>
            <person name="Fitzgerald M."/>
            <person name="Foley K."/>
            <person name="Gage D."/>
            <person name="Galagan J."/>
            <person name="Gearin G."/>
            <person name="Gnerre S."/>
            <person name="Gnirke A."/>
            <person name="Goyette A."/>
            <person name="Graham J."/>
            <person name="Grandbois E."/>
            <person name="Gyaltsen K."/>
            <person name="Hafez N."/>
            <person name="Hagopian D."/>
            <person name="Hagos B."/>
            <person name="Hall J."/>
            <person name="Hatcher B."/>
            <person name="Heller A."/>
            <person name="Higgins H."/>
            <person name="Honan T."/>
            <person name="Horn A."/>
            <person name="Houde N."/>
            <person name="Hughes L."/>
            <person name="Hulme W."/>
            <person name="Husby E."/>
            <person name="Iliev I."/>
            <person name="Jaffe D."/>
            <person name="Jones C."/>
            <person name="Kamal M."/>
            <person name="Kamat A."/>
            <person name="Kamvysselis M."/>
            <person name="Karlsson E."/>
            <person name="Kells C."/>
            <person name="Kieu A."/>
            <person name="Kisner P."/>
            <person name="Kodira C."/>
            <person name="Kulbokas E."/>
            <person name="Labutti K."/>
            <person name="Lama D."/>
            <person name="Landers T."/>
            <person name="Leger J."/>
            <person name="Levine S."/>
            <person name="Lewis D."/>
            <person name="Lewis T."/>
            <person name="Lindblad-toh K."/>
            <person name="Liu X."/>
            <person name="Lokyitsang T."/>
            <person name="Lokyitsang Y."/>
            <person name="Lucien O."/>
            <person name="Lui A."/>
            <person name="Ma L.J."/>
            <person name="Mabbitt R."/>
            <person name="Macdonald J."/>
            <person name="Maclean C."/>
            <person name="Major J."/>
            <person name="Manning J."/>
            <person name="Marabella R."/>
            <person name="Maru K."/>
            <person name="Matthews C."/>
            <person name="Mauceli E."/>
            <person name="Mccarthy M."/>
            <person name="Mcdonough S."/>
            <person name="Mcghee T."/>
            <person name="Meldrim J."/>
            <person name="Meneus L."/>
            <person name="Mesirov J."/>
            <person name="Mihalev A."/>
            <person name="Mihova T."/>
            <person name="Mikkelsen T."/>
            <person name="Mlenga V."/>
            <person name="Moru K."/>
            <person name="Mozes J."/>
            <person name="Mulrain L."/>
            <person name="Munson G."/>
            <person name="Naylor J."/>
            <person name="Newes C."/>
            <person name="Nguyen C."/>
            <person name="Nguyen N."/>
            <person name="Nguyen T."/>
            <person name="Nicol R."/>
            <person name="Nielsen C."/>
            <person name="Nizzari M."/>
            <person name="Norbu C."/>
            <person name="Norbu N."/>
            <person name="O'donnell P."/>
            <person name="Okoawo O."/>
            <person name="O'leary S."/>
            <person name="Omotosho B."/>
            <person name="O'neill K."/>
            <person name="Osman S."/>
            <person name="Parker S."/>
            <person name="Perrin D."/>
            <person name="Phunkhang P."/>
            <person name="Piqani B."/>
            <person name="Purcell S."/>
            <person name="Rachupka T."/>
            <person name="Ramasamy U."/>
            <person name="Rameau R."/>
            <person name="Ray V."/>
            <person name="Raymond C."/>
            <person name="Retta R."/>
            <person name="Richardson S."/>
            <person name="Rise C."/>
            <person name="Rodriguez J."/>
            <person name="Rogers J."/>
            <person name="Rogov P."/>
            <person name="Rutman M."/>
            <person name="Schupbach R."/>
            <person name="Seaman C."/>
            <person name="Settipalli S."/>
            <person name="Sharpe T."/>
            <person name="Sheridan J."/>
            <person name="Sherpa N."/>
            <person name="Shi J."/>
            <person name="Smirnov S."/>
            <person name="Smith C."/>
            <person name="Sougnez C."/>
            <person name="Spencer B."/>
            <person name="Stalker J."/>
            <person name="Stange-thomann N."/>
            <person name="Stavropoulos S."/>
            <person name="Stetson K."/>
            <person name="Stone C."/>
            <person name="Stone S."/>
            <person name="Stubbs M."/>
            <person name="Talamas J."/>
            <person name="Tchuinga P."/>
            <person name="Tenzing P."/>
            <person name="Tesfaye S."/>
            <person name="Theodore J."/>
            <person name="Thoulutsang Y."/>
            <person name="Topham K."/>
            <person name="Towey S."/>
            <person name="Tsamla T."/>
            <person name="Tsomo N."/>
            <person name="Vallee D."/>
            <person name="Vassiliev H."/>
            <person name="Venkataraman V."/>
            <person name="Vinson J."/>
            <person name="Vo A."/>
            <person name="Wade C."/>
            <person name="Wang S."/>
            <person name="Wangchuk T."/>
            <person name="Wangdi T."/>
            <person name="Whittaker C."/>
            <person name="Wilkinson J."/>
            <person name="Wu Y."/>
            <person name="Wyman D."/>
            <person name="Yadav S."/>
            <person name="Yang S."/>
            <person name="Yang X."/>
            <person name="Yeager S."/>
            <person name="Yee E."/>
            <person name="Young G."/>
            <person name="Zainoun J."/>
            <person name="Zembeck L."/>
            <person name="Zimmer A."/>
            <person name="Zody M."/>
            <person name="Lander E."/>
        </authorList>
    </citation>
    <scope>NUCLEOTIDE SEQUENCE [LARGE SCALE GENOMIC DNA]</scope>
</reference>
<feature type="transmembrane region" description="Helical" evidence="8">
    <location>
        <begin position="318"/>
        <end position="339"/>
    </location>
</feature>
<dbReference type="AlphaFoldDB" id="H2YVB5"/>
<dbReference type="eggNOG" id="KOG3660">
    <property type="taxonomic scope" value="Eukaryota"/>
</dbReference>
<dbReference type="SUPFAM" id="SSF161070">
    <property type="entry name" value="SNF-like"/>
    <property type="match status" value="1"/>
</dbReference>
<feature type="transmembrane region" description="Helical" evidence="8">
    <location>
        <begin position="421"/>
        <end position="446"/>
    </location>
</feature>
<dbReference type="InParanoid" id="H2YVB5"/>
<dbReference type="GO" id="GO:0035725">
    <property type="term" value="P:sodium ion transmembrane transport"/>
    <property type="evidence" value="ECO:0007669"/>
    <property type="project" value="TreeGrafter"/>
</dbReference>
<keyword evidence="6" id="KW-0479">Metal-binding</keyword>
<feature type="transmembrane region" description="Helical" evidence="8">
    <location>
        <begin position="289"/>
        <end position="306"/>
    </location>
</feature>
<dbReference type="GO" id="GO:0015293">
    <property type="term" value="F:symporter activity"/>
    <property type="evidence" value="ECO:0007669"/>
    <property type="project" value="UniProtKB-KW"/>
</dbReference>
<evidence type="ECO:0000256" key="1">
    <source>
        <dbReference type="ARBA" id="ARBA00004141"/>
    </source>
</evidence>
<feature type="binding site" evidence="6">
    <location>
        <position position="28"/>
    </location>
    <ligand>
        <name>Na(+)</name>
        <dbReference type="ChEBI" id="CHEBI:29101"/>
        <label>1</label>
    </ligand>
</feature>
<dbReference type="GO" id="GO:0046872">
    <property type="term" value="F:metal ion binding"/>
    <property type="evidence" value="ECO:0007669"/>
    <property type="project" value="UniProtKB-KW"/>
</dbReference>
<feature type="transmembrane region" description="Helical" evidence="8">
    <location>
        <begin position="209"/>
        <end position="227"/>
    </location>
</feature>
<keyword evidence="5 8" id="KW-0472">Membrane</keyword>
<organism evidence="9 10">
    <name type="scientific">Ciona savignyi</name>
    <name type="common">Pacific transparent sea squirt</name>
    <dbReference type="NCBI Taxonomy" id="51511"/>
    <lineage>
        <taxon>Eukaryota</taxon>
        <taxon>Metazoa</taxon>
        <taxon>Chordata</taxon>
        <taxon>Tunicata</taxon>
        <taxon>Ascidiacea</taxon>
        <taxon>Phlebobranchia</taxon>
        <taxon>Cionidae</taxon>
        <taxon>Ciona</taxon>
    </lineage>
</organism>
<evidence type="ECO:0000313" key="9">
    <source>
        <dbReference type="Ensembl" id="ENSCSAVP00000009275.1"/>
    </source>
</evidence>
<evidence type="ECO:0000256" key="4">
    <source>
        <dbReference type="ARBA" id="ARBA00022989"/>
    </source>
</evidence>
<feature type="binding site" evidence="6">
    <location>
        <position position="292"/>
    </location>
    <ligand>
        <name>Na(+)</name>
        <dbReference type="ChEBI" id="CHEBI:29101"/>
        <label>1</label>
    </ligand>
</feature>
<evidence type="ECO:0000256" key="5">
    <source>
        <dbReference type="ARBA" id="ARBA00023136"/>
    </source>
</evidence>
<dbReference type="PROSITE" id="PS00610">
    <property type="entry name" value="NA_NEUROTRAN_SYMP_1"/>
    <property type="match status" value="1"/>
</dbReference>
<dbReference type="PANTHER" id="PTHR11616">
    <property type="entry name" value="SODIUM/CHLORIDE DEPENDENT TRANSPORTER"/>
    <property type="match status" value="1"/>
</dbReference>
<dbReference type="Proteomes" id="UP000007875">
    <property type="component" value="Unassembled WGS sequence"/>
</dbReference>
<feature type="transmembrane region" description="Helical" evidence="8">
    <location>
        <begin position="534"/>
        <end position="553"/>
    </location>
</feature>
<sequence>TNELNRETWAGKHEFILALVGYSVGLGNVWRFPYLCYDNGGGAFLIPYLIFVLLAGIPLFFLEISLGQFTQQSCIEVWSRLAPSMKGVAYGSAVVNFMCAIYFVIVMSWSVLYLVHSCIPGDLPWTTCGKLTSLLSVATATINKISTGCIRTRYTELHRYVSCSNVTMLLNTTSCSRSNLTTSPEQEFWSNYVLRQTSGIENMGGLDNWPLILCFIASWVVIYLCVFKGARTSGKVVYVTAIAPYVLLTILLVRGLTLEGAWDGVVYFLKPDLSKLLDSKVWEQAGGQIFYSYGICFTVLYAFGSYNRFNNNCYKQSVILASTCSLTSVFASLVVFSIIGHMSFVQGKSIECVATEGPGLVFQVYPVGLSLLPVPHLWSVLFFATLFMVGIDTQFAGVESCVTIFLDMWPQVGKGKYGREIVSALVCLLFMILGLPLLTNGGIYVFQLFNNYAVSGIALLWLAFFQSIAIGWVYGVDRYFENVKSMVGYYPSRYFKFCYRFFAPGISLFIFIFYCVKYTRLTLGDYVFPDWANIVGWLFSLMSMLCVPAFFIAEIYKSKGSLYEVI</sequence>
<feature type="binding site" evidence="6">
    <location>
        <position position="21"/>
    </location>
    <ligand>
        <name>Na(+)</name>
        <dbReference type="ChEBI" id="CHEBI:29101"/>
        <label>1</label>
    </ligand>
</feature>
<evidence type="ECO:0000256" key="3">
    <source>
        <dbReference type="ARBA" id="ARBA00022692"/>
    </source>
</evidence>
<keyword evidence="6" id="KW-0915">Sodium</keyword>
<dbReference type="InterPro" id="IPR037272">
    <property type="entry name" value="SNS_sf"/>
</dbReference>
<comment type="subcellular location">
    <subcellularLocation>
        <location evidence="1">Membrane</location>
        <topology evidence="1">Multi-pass membrane protein</topology>
    </subcellularLocation>
</comment>
<feature type="binding site" evidence="6">
    <location>
        <position position="392"/>
    </location>
    <ligand>
        <name>Na(+)</name>
        <dbReference type="ChEBI" id="CHEBI:29101"/>
        <label>1</label>
    </ligand>
</feature>
<feature type="transmembrane region" description="Helical" evidence="8">
    <location>
        <begin position="87"/>
        <end position="115"/>
    </location>
</feature>
<feature type="transmembrane region" description="Helical" evidence="8">
    <location>
        <begin position="45"/>
        <end position="66"/>
    </location>
</feature>
<comment type="similarity">
    <text evidence="7">Belongs to the sodium:neurotransmitter symporter (SNF) (TC 2.A.22) family.</text>
</comment>
<evidence type="ECO:0000256" key="6">
    <source>
        <dbReference type="PIRSR" id="PIRSR600175-1"/>
    </source>
</evidence>
<protein>
    <recommendedName>
        <fullName evidence="7">Transporter</fullName>
    </recommendedName>
</protein>
<keyword evidence="10" id="KW-1185">Reference proteome</keyword>
<evidence type="ECO:0000256" key="2">
    <source>
        <dbReference type="ARBA" id="ARBA00022448"/>
    </source>
</evidence>
<proteinExistence type="inferred from homology"/>
<dbReference type="PANTHER" id="PTHR11616:SF309">
    <property type="entry name" value="TRANSPORTER"/>
    <property type="match status" value="1"/>
</dbReference>